<evidence type="ECO:0000259" key="1">
    <source>
        <dbReference type="Pfam" id="PF12697"/>
    </source>
</evidence>
<dbReference type="InterPro" id="IPR000073">
    <property type="entry name" value="AB_hydrolase_1"/>
</dbReference>
<dbReference type="RefSeq" id="WP_024161659.1">
    <property type="nucleotide sequence ID" value="NZ_KK020675.1"/>
</dbReference>
<name>A0A061JTW5_STUST</name>
<dbReference type="GO" id="GO:0080032">
    <property type="term" value="F:methyl jasmonate esterase activity"/>
    <property type="evidence" value="ECO:0007669"/>
    <property type="project" value="TreeGrafter"/>
</dbReference>
<evidence type="ECO:0000313" key="3">
    <source>
        <dbReference type="Proteomes" id="UP000026923"/>
    </source>
</evidence>
<dbReference type="OrthoDB" id="9773549at2"/>
<dbReference type="InterPro" id="IPR029058">
    <property type="entry name" value="AB_hydrolase_fold"/>
</dbReference>
<organism evidence="2 3">
    <name type="scientific">Stutzerimonas stutzeri KOS6</name>
    <dbReference type="NCBI Taxonomy" id="1218352"/>
    <lineage>
        <taxon>Bacteria</taxon>
        <taxon>Pseudomonadati</taxon>
        <taxon>Pseudomonadota</taxon>
        <taxon>Gammaproteobacteria</taxon>
        <taxon>Pseudomonadales</taxon>
        <taxon>Pseudomonadaceae</taxon>
        <taxon>Stutzerimonas</taxon>
    </lineage>
</organism>
<comment type="caution">
    <text evidence="2">The sequence shown here is derived from an EMBL/GenBank/DDBJ whole genome shotgun (WGS) entry which is preliminary data.</text>
</comment>
<dbReference type="GO" id="GO:0080031">
    <property type="term" value="F:methyl salicylate esterase activity"/>
    <property type="evidence" value="ECO:0007669"/>
    <property type="project" value="TreeGrafter"/>
</dbReference>
<dbReference type="Pfam" id="PF12697">
    <property type="entry name" value="Abhydrolase_6"/>
    <property type="match status" value="1"/>
</dbReference>
<protein>
    <submittedName>
        <fullName evidence="2">Alkyl salicylate esterase</fullName>
    </submittedName>
</protein>
<feature type="domain" description="AB hydrolase-1" evidence="1">
    <location>
        <begin position="4"/>
        <end position="235"/>
    </location>
</feature>
<accession>A0A061JTW5</accession>
<sequence>MADIVLIHGAWAGSWVWDSLQDGLRSAGHRPHAVDLPGNGSDATPLADVSLERYIEHVGGLIETLPGPVHLVAHSGGGVTATAVAERYAERIAGVAYVAGMMLPSGMGFGELCTELSRDFPEVSGIGPYLEAAPGGSRVPSDAACAVFFHDAPAQAAVDAARRLTVQPDGGRDIAAHWSAERFGRLPRLYIEATRDRSVLPLVQQRMQQLVPGAEQVLLDCGHAPQLAAPQALLAALLDFFARHPHPAF</sequence>
<dbReference type="EMBL" id="AMCZ02000007">
    <property type="protein sequence ID" value="EWC41770.1"/>
    <property type="molecule type" value="Genomic_DNA"/>
</dbReference>
<dbReference type="SUPFAM" id="SSF53474">
    <property type="entry name" value="alpha/beta-Hydrolases"/>
    <property type="match status" value="1"/>
</dbReference>
<reference evidence="2 3" key="1">
    <citation type="journal article" date="2013" name="Genome Announc.">
        <title>Draft Genome of the Nitrogen-Fixing Bacterium Pseudomonas stutzeri Strain KOS6 Isolated from Industrial Hydrocarbon Sludge.</title>
        <authorList>
            <person name="Grigoryeva T.V."/>
            <person name="Laikov A.V."/>
            <person name="Naumova R.P."/>
            <person name="Manolov A.I."/>
            <person name="Larin A.K."/>
            <person name="Karpova I.Y."/>
            <person name="Semashko T.A."/>
            <person name="Alexeev D.G."/>
            <person name="Kostryukova E.S."/>
            <person name="Muller R."/>
            <person name="Govorun V.M."/>
        </authorList>
    </citation>
    <scope>NUCLEOTIDE SEQUENCE [LARGE SCALE GENOMIC DNA]</scope>
    <source>
        <strain evidence="2 3">KOS6</strain>
    </source>
</reference>
<dbReference type="GO" id="GO:0080030">
    <property type="term" value="F:methyl indole-3-acetate esterase activity"/>
    <property type="evidence" value="ECO:0007669"/>
    <property type="project" value="TreeGrafter"/>
</dbReference>
<dbReference type="HOGENOM" id="CLU_046066_3_1_6"/>
<gene>
    <name evidence="2" type="ORF">B597_007535</name>
</gene>
<dbReference type="GO" id="GO:0009696">
    <property type="term" value="P:salicylic acid metabolic process"/>
    <property type="evidence" value="ECO:0007669"/>
    <property type="project" value="TreeGrafter"/>
</dbReference>
<dbReference type="Proteomes" id="UP000026923">
    <property type="component" value="Unassembled WGS sequence"/>
</dbReference>
<dbReference type="eggNOG" id="COG2267">
    <property type="taxonomic scope" value="Bacteria"/>
</dbReference>
<dbReference type="AlphaFoldDB" id="A0A061JTW5"/>
<dbReference type="PANTHER" id="PTHR10992:SF1032">
    <property type="entry name" value="METHYLESTERASE 17"/>
    <property type="match status" value="1"/>
</dbReference>
<dbReference type="InterPro" id="IPR045889">
    <property type="entry name" value="MES/HNL"/>
</dbReference>
<dbReference type="Gene3D" id="3.40.50.1820">
    <property type="entry name" value="alpha/beta hydrolase"/>
    <property type="match status" value="1"/>
</dbReference>
<dbReference type="GO" id="GO:0009694">
    <property type="term" value="P:jasmonic acid metabolic process"/>
    <property type="evidence" value="ECO:0007669"/>
    <property type="project" value="TreeGrafter"/>
</dbReference>
<evidence type="ECO:0000313" key="2">
    <source>
        <dbReference type="EMBL" id="EWC41770.1"/>
    </source>
</evidence>
<proteinExistence type="predicted"/>
<dbReference type="PANTHER" id="PTHR10992">
    <property type="entry name" value="METHYLESTERASE FAMILY MEMBER"/>
    <property type="match status" value="1"/>
</dbReference>